<accession>A0ABD0JIY2</accession>
<comment type="caution">
    <text evidence="2">The sequence shown here is derived from an EMBL/GenBank/DDBJ whole genome shotgun (WGS) entry which is preliminary data.</text>
</comment>
<dbReference type="AlphaFoldDB" id="A0ABD0JIY2"/>
<dbReference type="SUPFAM" id="SSF56496">
    <property type="entry name" value="Fibrinogen C-terminal domain-like"/>
    <property type="match status" value="1"/>
</dbReference>
<feature type="non-terminal residue" evidence="2">
    <location>
        <position position="1"/>
    </location>
</feature>
<sequence length="164" mass="18253">SPDEQMMATRVAGNFLPVPSAKWQVEYMPTAGIKLLNVAASGTGNYSVHVNINLHGSVVTETQTVGVQVNENTADCTTDAERLVAMEALVNSLTSQNNQLQQERDNLTRLVQTLTSEDVLAYHSESGVYTLHLDPDTPDGRWMFHRGWQEYVDGFGDIHTEFWL</sequence>
<reference evidence="2 3" key="1">
    <citation type="journal article" date="2023" name="Sci. Data">
        <title>Genome assembly of the Korean intertidal mud-creeper Batillaria attramentaria.</title>
        <authorList>
            <person name="Patra A.K."/>
            <person name="Ho P.T."/>
            <person name="Jun S."/>
            <person name="Lee S.J."/>
            <person name="Kim Y."/>
            <person name="Won Y.J."/>
        </authorList>
    </citation>
    <scope>NUCLEOTIDE SEQUENCE [LARGE SCALE GENOMIC DNA]</scope>
    <source>
        <strain evidence="2">Wonlab-2016</strain>
    </source>
</reference>
<gene>
    <name evidence="2" type="ORF">BaRGS_00033814</name>
</gene>
<dbReference type="EMBL" id="JACVVK020000420">
    <property type="protein sequence ID" value="KAK7474927.1"/>
    <property type="molecule type" value="Genomic_DNA"/>
</dbReference>
<name>A0ABD0JIY2_9CAEN</name>
<feature type="coiled-coil region" evidence="1">
    <location>
        <begin position="83"/>
        <end position="117"/>
    </location>
</feature>
<protein>
    <submittedName>
        <fullName evidence="2">Uncharacterized protein</fullName>
    </submittedName>
</protein>
<feature type="non-terminal residue" evidence="2">
    <location>
        <position position="164"/>
    </location>
</feature>
<dbReference type="InterPro" id="IPR036056">
    <property type="entry name" value="Fibrinogen-like_C"/>
</dbReference>
<dbReference type="Gene3D" id="3.90.215.10">
    <property type="entry name" value="Gamma Fibrinogen, chain A, domain 1"/>
    <property type="match status" value="1"/>
</dbReference>
<evidence type="ECO:0000313" key="2">
    <source>
        <dbReference type="EMBL" id="KAK7474927.1"/>
    </source>
</evidence>
<dbReference type="InterPro" id="IPR014716">
    <property type="entry name" value="Fibrinogen_a/b/g_C_1"/>
</dbReference>
<evidence type="ECO:0000256" key="1">
    <source>
        <dbReference type="SAM" id="Coils"/>
    </source>
</evidence>
<evidence type="ECO:0000313" key="3">
    <source>
        <dbReference type="Proteomes" id="UP001519460"/>
    </source>
</evidence>
<keyword evidence="1" id="KW-0175">Coiled coil</keyword>
<organism evidence="2 3">
    <name type="scientific">Batillaria attramentaria</name>
    <dbReference type="NCBI Taxonomy" id="370345"/>
    <lineage>
        <taxon>Eukaryota</taxon>
        <taxon>Metazoa</taxon>
        <taxon>Spiralia</taxon>
        <taxon>Lophotrochozoa</taxon>
        <taxon>Mollusca</taxon>
        <taxon>Gastropoda</taxon>
        <taxon>Caenogastropoda</taxon>
        <taxon>Sorbeoconcha</taxon>
        <taxon>Cerithioidea</taxon>
        <taxon>Batillariidae</taxon>
        <taxon>Batillaria</taxon>
    </lineage>
</organism>
<keyword evidence="3" id="KW-1185">Reference proteome</keyword>
<proteinExistence type="predicted"/>
<dbReference type="Proteomes" id="UP001519460">
    <property type="component" value="Unassembled WGS sequence"/>
</dbReference>